<comment type="caution">
    <text evidence="3">The sequence shown here is derived from an EMBL/GenBank/DDBJ whole genome shotgun (WGS) entry which is preliminary data.</text>
</comment>
<proteinExistence type="predicted"/>
<evidence type="ECO:0000256" key="1">
    <source>
        <dbReference type="ARBA" id="ARBA00004906"/>
    </source>
</evidence>
<accession>A0A699J1J8</accession>
<dbReference type="EMBL" id="BKCJ010354183">
    <property type="protein sequence ID" value="GFA00323.1"/>
    <property type="molecule type" value="Genomic_DNA"/>
</dbReference>
<sequence length="87" mass="9698">NETVILEDTLSLPGLPSYLSKFTSSDDEFVDSDDIQNHNLLGPHAYAAFLEIKSMLDLTCQTVAQMIKDKSLEELQGTSRTVQSTYK</sequence>
<dbReference type="InterPro" id="IPR016072">
    <property type="entry name" value="Skp1_comp_dimer"/>
</dbReference>
<feature type="non-terminal residue" evidence="3">
    <location>
        <position position="1"/>
    </location>
</feature>
<name>A0A699J1J8_TANCI</name>
<organism evidence="3">
    <name type="scientific">Tanacetum cinerariifolium</name>
    <name type="common">Dalmatian daisy</name>
    <name type="synonym">Chrysanthemum cinerariifolium</name>
    <dbReference type="NCBI Taxonomy" id="118510"/>
    <lineage>
        <taxon>Eukaryota</taxon>
        <taxon>Viridiplantae</taxon>
        <taxon>Streptophyta</taxon>
        <taxon>Embryophyta</taxon>
        <taxon>Tracheophyta</taxon>
        <taxon>Spermatophyta</taxon>
        <taxon>Magnoliopsida</taxon>
        <taxon>eudicotyledons</taxon>
        <taxon>Gunneridae</taxon>
        <taxon>Pentapetalae</taxon>
        <taxon>asterids</taxon>
        <taxon>campanulids</taxon>
        <taxon>Asterales</taxon>
        <taxon>Asteraceae</taxon>
        <taxon>Asteroideae</taxon>
        <taxon>Anthemideae</taxon>
        <taxon>Anthemidinae</taxon>
        <taxon>Tanacetum</taxon>
    </lineage>
</organism>
<dbReference type="InterPro" id="IPR036296">
    <property type="entry name" value="SKP1-like_dim_sf"/>
</dbReference>
<evidence type="ECO:0000259" key="2">
    <source>
        <dbReference type="Pfam" id="PF01466"/>
    </source>
</evidence>
<dbReference type="InterPro" id="IPR011333">
    <property type="entry name" value="SKP1/BTB/POZ_sf"/>
</dbReference>
<dbReference type="Gene3D" id="3.30.710.10">
    <property type="entry name" value="Potassium Channel Kv1.1, Chain A"/>
    <property type="match status" value="1"/>
</dbReference>
<protein>
    <submittedName>
        <fullName evidence="3">Enhancer of polycomb-like, N-terminal</fullName>
    </submittedName>
</protein>
<feature type="domain" description="SKP1 component dimerisation" evidence="2">
    <location>
        <begin position="53"/>
        <end position="75"/>
    </location>
</feature>
<dbReference type="AlphaFoldDB" id="A0A699J1J8"/>
<reference evidence="3" key="1">
    <citation type="journal article" date="2019" name="Sci. Rep.">
        <title>Draft genome of Tanacetum cinerariifolium, the natural source of mosquito coil.</title>
        <authorList>
            <person name="Yamashiro T."/>
            <person name="Shiraishi A."/>
            <person name="Satake H."/>
            <person name="Nakayama K."/>
        </authorList>
    </citation>
    <scope>NUCLEOTIDE SEQUENCE</scope>
</reference>
<dbReference type="SUPFAM" id="SSF81382">
    <property type="entry name" value="Skp1 dimerisation domain-like"/>
    <property type="match status" value="1"/>
</dbReference>
<comment type="pathway">
    <text evidence="1">Protein modification; protein ubiquitination.</text>
</comment>
<gene>
    <name evidence="3" type="ORF">Tci_572295</name>
</gene>
<dbReference type="GO" id="GO:0006511">
    <property type="term" value="P:ubiquitin-dependent protein catabolic process"/>
    <property type="evidence" value="ECO:0007669"/>
    <property type="project" value="InterPro"/>
</dbReference>
<evidence type="ECO:0000313" key="3">
    <source>
        <dbReference type="EMBL" id="GFA00323.1"/>
    </source>
</evidence>
<dbReference type="Pfam" id="PF01466">
    <property type="entry name" value="Skp1"/>
    <property type="match status" value="1"/>
</dbReference>